<dbReference type="Proteomes" id="UP000037822">
    <property type="component" value="Unassembled WGS sequence"/>
</dbReference>
<reference evidence="1 2" key="1">
    <citation type="submission" date="2015-07" db="EMBL/GenBank/DDBJ databases">
        <title>Whole genome sequencing of Bosea vaviloviae isolated from cave pool.</title>
        <authorList>
            <person name="Tan N.E.H."/>
            <person name="Lee Y.P."/>
            <person name="Gan H.M."/>
            <person name="Barton H."/>
            <person name="Savka M.A."/>
        </authorList>
    </citation>
    <scope>NUCLEOTIDE SEQUENCE [LARGE SCALE GENOMIC DNA]</scope>
    <source>
        <strain evidence="1 2">SD260</strain>
    </source>
</reference>
<accession>A0A0N1N2W4</accession>
<keyword evidence="2" id="KW-1185">Reference proteome</keyword>
<name>A0A0N1N2W4_9HYPH</name>
<dbReference type="RefSeq" id="WP_054210617.1">
    <property type="nucleotide sequence ID" value="NZ_LGSZ01000050.1"/>
</dbReference>
<dbReference type="OrthoDB" id="8114479at2"/>
<dbReference type="AlphaFoldDB" id="A0A0N1N2W4"/>
<sequence>MSQAAIAPRKDFDWWRAAVNGNRGDLTIGECECGYYAEKNRIPVAITREDDGSLKAWIGTKADLRTVVADASFAETRFSFFCTKPVAYDHYKAAFDGKGWPWEVPDPAANDTDANPRAVAGNNEPPEVMAPDQEVARNVAALEKQVKAWLEEIGGKPTTKVQADLVANYREKFLAFENEAETKRKAEKKPHWDAGVAVDAKWAPIVDGAKTLKVQLWDIGQAYIKAENARLAAEARSENDRLAEAAKVAKALNPEAPPVEVAPVVAQTVTIGTVRQVSERKVAGLVEVADDAAFAAFLAAEGDPDLKACLLKVARAKVKANVAHLPGVTIDGKPRVAATAA</sequence>
<evidence type="ECO:0000313" key="1">
    <source>
        <dbReference type="EMBL" id="KPH79356.1"/>
    </source>
</evidence>
<proteinExistence type="predicted"/>
<gene>
    <name evidence="1" type="ORF">AE618_18850</name>
</gene>
<dbReference type="EMBL" id="LGSZ01000050">
    <property type="protein sequence ID" value="KPH79356.1"/>
    <property type="molecule type" value="Genomic_DNA"/>
</dbReference>
<organism evidence="1 2">
    <name type="scientific">Bosea vaviloviae</name>
    <dbReference type="NCBI Taxonomy" id="1526658"/>
    <lineage>
        <taxon>Bacteria</taxon>
        <taxon>Pseudomonadati</taxon>
        <taxon>Pseudomonadota</taxon>
        <taxon>Alphaproteobacteria</taxon>
        <taxon>Hyphomicrobiales</taxon>
        <taxon>Boseaceae</taxon>
        <taxon>Bosea</taxon>
    </lineage>
</organism>
<comment type="caution">
    <text evidence="1">The sequence shown here is derived from an EMBL/GenBank/DDBJ whole genome shotgun (WGS) entry which is preliminary data.</text>
</comment>
<dbReference type="PATRIC" id="fig|1526658.3.peg.1392"/>
<evidence type="ECO:0000313" key="2">
    <source>
        <dbReference type="Proteomes" id="UP000037822"/>
    </source>
</evidence>
<protein>
    <submittedName>
        <fullName evidence="1">Uncharacterized protein</fullName>
    </submittedName>
</protein>